<dbReference type="EnsemblPlants" id="PGSC0003DMT400097130">
    <property type="protein sequence ID" value="PGSC0003DMT400097130"/>
    <property type="gene ID" value="PGSC0003DMG400046701"/>
</dbReference>
<organism evidence="2 3">
    <name type="scientific">Solanum tuberosum</name>
    <name type="common">Potato</name>
    <dbReference type="NCBI Taxonomy" id="4113"/>
    <lineage>
        <taxon>Eukaryota</taxon>
        <taxon>Viridiplantae</taxon>
        <taxon>Streptophyta</taxon>
        <taxon>Embryophyta</taxon>
        <taxon>Tracheophyta</taxon>
        <taxon>Spermatophyta</taxon>
        <taxon>Magnoliopsida</taxon>
        <taxon>eudicotyledons</taxon>
        <taxon>Gunneridae</taxon>
        <taxon>Pentapetalae</taxon>
        <taxon>asterids</taxon>
        <taxon>lamiids</taxon>
        <taxon>Solanales</taxon>
        <taxon>Solanaceae</taxon>
        <taxon>Solanoideae</taxon>
        <taxon>Solaneae</taxon>
        <taxon>Solanum</taxon>
    </lineage>
</organism>
<dbReference type="PANTHER" id="PTHR33180:SF31">
    <property type="entry name" value="POLYPROTEIN PROTEIN"/>
    <property type="match status" value="1"/>
</dbReference>
<keyword evidence="3" id="KW-1185">Reference proteome</keyword>
<accession>M1DZZ6</accession>
<feature type="region of interest" description="Disordered" evidence="1">
    <location>
        <begin position="186"/>
        <end position="245"/>
    </location>
</feature>
<evidence type="ECO:0008006" key="4">
    <source>
        <dbReference type="Google" id="ProtNLM"/>
    </source>
</evidence>
<dbReference type="AlphaFoldDB" id="M1DZZ6"/>
<reference evidence="3" key="1">
    <citation type="journal article" date="2011" name="Nature">
        <title>Genome sequence and analysis of the tuber crop potato.</title>
        <authorList>
            <consortium name="The Potato Genome Sequencing Consortium"/>
        </authorList>
    </citation>
    <scope>NUCLEOTIDE SEQUENCE [LARGE SCALE GENOMIC DNA]</scope>
    <source>
        <strain evidence="3">cv. DM1-3 516 R44</strain>
    </source>
</reference>
<dbReference type="InParanoid" id="M1DZZ6"/>
<feature type="region of interest" description="Disordered" evidence="1">
    <location>
        <begin position="298"/>
        <end position="318"/>
    </location>
</feature>
<dbReference type="HOGENOM" id="CLU_875513_0_0_1"/>
<proteinExistence type="predicted"/>
<dbReference type="Gramene" id="PGSC0003DMT400097130">
    <property type="protein sequence ID" value="PGSC0003DMT400097130"/>
    <property type="gene ID" value="PGSC0003DMG400046701"/>
</dbReference>
<evidence type="ECO:0000256" key="1">
    <source>
        <dbReference type="SAM" id="MobiDB-lite"/>
    </source>
</evidence>
<protein>
    <recommendedName>
        <fullName evidence="4">Polyprotein protein</fullName>
    </recommendedName>
</protein>
<reference evidence="2" key="2">
    <citation type="submission" date="2015-06" db="UniProtKB">
        <authorList>
            <consortium name="EnsemblPlants"/>
        </authorList>
    </citation>
    <scope>IDENTIFICATION</scope>
    <source>
        <strain evidence="2">DM1-3 516 R44</strain>
    </source>
</reference>
<feature type="compositionally biased region" description="Basic and acidic residues" evidence="1">
    <location>
        <begin position="218"/>
        <end position="230"/>
    </location>
</feature>
<dbReference type="PaxDb" id="4113-PGSC0003DMT400097130"/>
<evidence type="ECO:0000313" key="3">
    <source>
        <dbReference type="Proteomes" id="UP000011115"/>
    </source>
</evidence>
<evidence type="ECO:0000313" key="2">
    <source>
        <dbReference type="EnsemblPlants" id="PGSC0003DMT400097130"/>
    </source>
</evidence>
<dbReference type="Proteomes" id="UP000011115">
    <property type="component" value="Unassembled WGS sequence"/>
</dbReference>
<dbReference type="PANTHER" id="PTHR33180">
    <property type="entry name" value="PHOTOSYSTEM II CP43 REACTION CENTER PROTEIN"/>
    <property type="match status" value="1"/>
</dbReference>
<sequence>MSTHSARESEWVKAEVVFHAASGCPRGKHLKRDSVSAQAPPVRLLNRWKGDGVRTILEEKLLSTEGLEGKYPNVRDTIHYHEYEQFTKPRPYISSSVREFYIAYEELVPKSKKKASEFRPVKSVMMRGKEVELPRDTTRDIEVTPSSSTDIRHIEAEYIREEADGRRAVPTDICPEVDVDSLLAEASLPTPTSGPSEATDDKDAPQTSDIPLATTGEVQRDGTTEEKSDAETDEEMIEHQDESIFRDFPDLVETVVQPVIQTSLTETSTTIPIGSGTAIPSEVTPGIDAQISSTILGTDAQVQTAAPGTEAQTDGETA</sequence>
<name>M1DZZ6_SOLTU</name>